<feature type="domain" description="MARVEL" evidence="6">
    <location>
        <begin position="27"/>
        <end position="145"/>
    </location>
</feature>
<gene>
    <name evidence="7" type="ORF">NMOB1V02_LOCUS4816</name>
</gene>
<evidence type="ECO:0000313" key="7">
    <source>
        <dbReference type="EMBL" id="CAD7277074.1"/>
    </source>
</evidence>
<evidence type="ECO:0000256" key="3">
    <source>
        <dbReference type="ARBA" id="ARBA00022989"/>
    </source>
</evidence>
<evidence type="ECO:0000256" key="4">
    <source>
        <dbReference type="ARBA" id="ARBA00023136"/>
    </source>
</evidence>
<dbReference type="OrthoDB" id="6481667at2759"/>
<comment type="subcellular location">
    <subcellularLocation>
        <location evidence="1">Membrane</location>
        <topology evidence="1">Multi-pass membrane protein</topology>
    </subcellularLocation>
</comment>
<protein>
    <recommendedName>
        <fullName evidence="6">MARVEL domain-containing protein</fullName>
    </recommendedName>
</protein>
<evidence type="ECO:0000256" key="5">
    <source>
        <dbReference type="SAM" id="Phobius"/>
    </source>
</evidence>
<accession>A0A7R9BM70</accession>
<keyword evidence="3 5" id="KW-1133">Transmembrane helix</keyword>
<feature type="transmembrane region" description="Helical" evidence="5">
    <location>
        <begin position="104"/>
        <end position="122"/>
    </location>
</feature>
<keyword evidence="2 5" id="KW-0812">Transmembrane</keyword>
<dbReference type="InterPro" id="IPR008253">
    <property type="entry name" value="Marvel"/>
</dbReference>
<evidence type="ECO:0000313" key="8">
    <source>
        <dbReference type="Proteomes" id="UP000678499"/>
    </source>
</evidence>
<name>A0A7R9BM70_9CRUS</name>
<feature type="transmembrane region" description="Helical" evidence="5">
    <location>
        <begin position="61"/>
        <end position="84"/>
    </location>
</feature>
<reference evidence="7" key="1">
    <citation type="submission" date="2020-11" db="EMBL/GenBank/DDBJ databases">
        <authorList>
            <person name="Tran Van P."/>
        </authorList>
    </citation>
    <scope>NUCLEOTIDE SEQUENCE</scope>
</reference>
<dbReference type="AlphaFoldDB" id="A0A7R9BM70"/>
<dbReference type="GO" id="GO:0016020">
    <property type="term" value="C:membrane"/>
    <property type="evidence" value="ECO:0007669"/>
    <property type="project" value="UniProtKB-SubCell"/>
</dbReference>
<keyword evidence="4 5" id="KW-0472">Membrane</keyword>
<proteinExistence type="predicted"/>
<dbReference type="EMBL" id="OA882828">
    <property type="protein sequence ID" value="CAD7277074.1"/>
    <property type="molecule type" value="Genomic_DNA"/>
</dbReference>
<feature type="transmembrane region" description="Helical" evidence="5">
    <location>
        <begin position="31"/>
        <end position="52"/>
    </location>
</feature>
<dbReference type="EMBL" id="CAJPEX010000791">
    <property type="protein sequence ID" value="CAG0917226.1"/>
    <property type="molecule type" value="Genomic_DNA"/>
</dbReference>
<evidence type="ECO:0000256" key="1">
    <source>
        <dbReference type="ARBA" id="ARBA00004141"/>
    </source>
</evidence>
<dbReference type="Pfam" id="PF01284">
    <property type="entry name" value="MARVEL"/>
    <property type="match status" value="1"/>
</dbReference>
<dbReference type="Proteomes" id="UP000678499">
    <property type="component" value="Unassembled WGS sequence"/>
</dbReference>
<keyword evidence="8" id="KW-1185">Reference proteome</keyword>
<evidence type="ECO:0000256" key="2">
    <source>
        <dbReference type="ARBA" id="ARBA00022692"/>
    </source>
</evidence>
<sequence>MSHTMTVRTTRTTTSTSFIVLNTGHFKTGPGILKLLETLIGATIIGIVAYYFDNYRTSSQLFVPEVFMLIVAVAALVTTFSLLVSCLLSIPTAGIMPTTMFESMWHFIIMVLYVAASVEFLTKTNNYRGGYSGNTRLDAYLAAAVSDALFDVKIQR</sequence>
<organism evidence="7">
    <name type="scientific">Notodromas monacha</name>
    <dbReference type="NCBI Taxonomy" id="399045"/>
    <lineage>
        <taxon>Eukaryota</taxon>
        <taxon>Metazoa</taxon>
        <taxon>Ecdysozoa</taxon>
        <taxon>Arthropoda</taxon>
        <taxon>Crustacea</taxon>
        <taxon>Oligostraca</taxon>
        <taxon>Ostracoda</taxon>
        <taxon>Podocopa</taxon>
        <taxon>Podocopida</taxon>
        <taxon>Cypridocopina</taxon>
        <taxon>Cypridoidea</taxon>
        <taxon>Cyprididae</taxon>
        <taxon>Notodromas</taxon>
    </lineage>
</organism>
<evidence type="ECO:0000259" key="6">
    <source>
        <dbReference type="Pfam" id="PF01284"/>
    </source>
</evidence>